<dbReference type="Gene3D" id="3.90.1200.10">
    <property type="match status" value="1"/>
</dbReference>
<dbReference type="PANTHER" id="PTHR11012">
    <property type="entry name" value="PROTEIN KINASE-LIKE DOMAIN-CONTAINING"/>
    <property type="match status" value="1"/>
</dbReference>
<gene>
    <name evidence="1" type="ORF">ASTO00021_LOCUS784</name>
</gene>
<evidence type="ECO:0000313" key="1">
    <source>
        <dbReference type="EMBL" id="CAE0430456.1"/>
    </source>
</evidence>
<reference evidence="1" key="1">
    <citation type="submission" date="2021-01" db="EMBL/GenBank/DDBJ databases">
        <authorList>
            <person name="Corre E."/>
            <person name="Pelletier E."/>
            <person name="Niang G."/>
            <person name="Scheremetjew M."/>
            <person name="Finn R."/>
            <person name="Kale V."/>
            <person name="Holt S."/>
            <person name="Cochrane G."/>
            <person name="Meng A."/>
            <person name="Brown T."/>
            <person name="Cohen L."/>
        </authorList>
    </citation>
    <scope>NUCLEOTIDE SEQUENCE</scope>
    <source>
        <strain evidence="1">GSBS06</strain>
    </source>
</reference>
<proteinExistence type="predicted"/>
<name>A0A7S3LL41_9STRA</name>
<dbReference type="PANTHER" id="PTHR11012:SF30">
    <property type="entry name" value="PROTEIN KINASE-LIKE DOMAIN-CONTAINING"/>
    <property type="match status" value="1"/>
</dbReference>
<dbReference type="InterPro" id="IPR004119">
    <property type="entry name" value="EcKL"/>
</dbReference>
<dbReference type="Pfam" id="PF02958">
    <property type="entry name" value="EcKL"/>
    <property type="match status" value="1"/>
</dbReference>
<dbReference type="EMBL" id="HBIN01001363">
    <property type="protein sequence ID" value="CAE0430456.1"/>
    <property type="molecule type" value="Transcribed_RNA"/>
</dbReference>
<sequence>MTTYQSKFEPSLLLKLKIATVEQLYCLYLIIIKGLPFVLDVLKNRFLLSKEKQLPSSVASLLDHNLYSRISGRKVKKVEYSDRLEQHANSTDRAWFKVTYVNNGKEEESYVFAKTQAKTFFVRAIMCIFDVYRNELDTYANVKMPVLTPGVHVATWTPSRFVLAMDDLRKEKVEFPNLWEKHVDKALGKKVLSTLSKIHAKFWGNVPKGAWNDKTRPYKGKVMGLYTLYVVNKRCPGLIPDDVCKVFSQALWHWDTIRDFYSRSYPKTMCHGDTHIGNFYITKEGEVGTFDFQCKAEEHPMRDVTYFLSCSYPEENLERDEKELIRYYLSELEANGVPKSQIPSFENCWLQYRMQPFYTMYAFIFSGGFSDLMDPHQTNCGVKRIVAHFQRVDSAGAFYDLLEGKS</sequence>
<protein>
    <recommendedName>
        <fullName evidence="2">CHK kinase-like domain-containing protein</fullName>
    </recommendedName>
</protein>
<dbReference type="AlphaFoldDB" id="A0A7S3LL41"/>
<dbReference type="SUPFAM" id="SSF56112">
    <property type="entry name" value="Protein kinase-like (PK-like)"/>
    <property type="match status" value="1"/>
</dbReference>
<evidence type="ECO:0008006" key="2">
    <source>
        <dbReference type="Google" id="ProtNLM"/>
    </source>
</evidence>
<accession>A0A7S3LL41</accession>
<organism evidence="1">
    <name type="scientific">Aplanochytrium stocchinoi</name>
    <dbReference type="NCBI Taxonomy" id="215587"/>
    <lineage>
        <taxon>Eukaryota</taxon>
        <taxon>Sar</taxon>
        <taxon>Stramenopiles</taxon>
        <taxon>Bigyra</taxon>
        <taxon>Labyrinthulomycetes</taxon>
        <taxon>Thraustochytrida</taxon>
        <taxon>Thraustochytriidae</taxon>
        <taxon>Aplanochytrium</taxon>
    </lineage>
</organism>
<dbReference type="InterPro" id="IPR011009">
    <property type="entry name" value="Kinase-like_dom_sf"/>
</dbReference>